<evidence type="ECO:0000313" key="1">
    <source>
        <dbReference type="EMBL" id="MED6277262.1"/>
    </source>
</evidence>
<protein>
    <submittedName>
        <fullName evidence="1">Uncharacterized protein</fullName>
    </submittedName>
</protein>
<comment type="caution">
    <text evidence="1">The sequence shown here is derived from an EMBL/GenBank/DDBJ whole genome shotgun (WGS) entry which is preliminary data.</text>
</comment>
<dbReference type="EMBL" id="JAHUTJ010033554">
    <property type="protein sequence ID" value="MED6277262.1"/>
    <property type="molecule type" value="Genomic_DNA"/>
</dbReference>
<reference evidence="1 2" key="1">
    <citation type="submission" date="2021-06" db="EMBL/GenBank/DDBJ databases">
        <authorList>
            <person name="Palmer J.M."/>
        </authorList>
    </citation>
    <scope>NUCLEOTIDE SEQUENCE [LARGE SCALE GENOMIC DNA]</scope>
    <source>
        <strain evidence="1 2">CL_MEX2019</strain>
        <tissue evidence="1">Muscle</tissue>
    </source>
</reference>
<evidence type="ECO:0000313" key="2">
    <source>
        <dbReference type="Proteomes" id="UP001352852"/>
    </source>
</evidence>
<accession>A0ABU7DQA2</accession>
<name>A0ABU7DQA2_9TELE</name>
<keyword evidence="2" id="KW-1185">Reference proteome</keyword>
<sequence>MQTRPLLLLASRRDSMCVYLLLNYTVCRLKTVPTVPPLTCLVVCGELVNSLEVFAGLTQDGISQWSLSTLPASRFSLSLGITSQEGLPLLLAPICHPGNP</sequence>
<organism evidence="1 2">
    <name type="scientific">Characodon lateralis</name>
    <dbReference type="NCBI Taxonomy" id="208331"/>
    <lineage>
        <taxon>Eukaryota</taxon>
        <taxon>Metazoa</taxon>
        <taxon>Chordata</taxon>
        <taxon>Craniata</taxon>
        <taxon>Vertebrata</taxon>
        <taxon>Euteleostomi</taxon>
        <taxon>Actinopterygii</taxon>
        <taxon>Neopterygii</taxon>
        <taxon>Teleostei</taxon>
        <taxon>Neoteleostei</taxon>
        <taxon>Acanthomorphata</taxon>
        <taxon>Ovalentaria</taxon>
        <taxon>Atherinomorphae</taxon>
        <taxon>Cyprinodontiformes</taxon>
        <taxon>Goodeidae</taxon>
        <taxon>Characodon</taxon>
    </lineage>
</organism>
<gene>
    <name evidence="1" type="ORF">CHARACLAT_011456</name>
</gene>
<proteinExistence type="predicted"/>
<dbReference type="Proteomes" id="UP001352852">
    <property type="component" value="Unassembled WGS sequence"/>
</dbReference>